<feature type="transmembrane region" description="Helical" evidence="3">
    <location>
        <begin position="168"/>
        <end position="194"/>
    </location>
</feature>
<dbReference type="GO" id="GO:0016020">
    <property type="term" value="C:membrane"/>
    <property type="evidence" value="ECO:0007669"/>
    <property type="project" value="InterPro"/>
</dbReference>
<dbReference type="Pfam" id="PF12729">
    <property type="entry name" value="4HB_MCP_1"/>
    <property type="match status" value="1"/>
</dbReference>
<evidence type="ECO:0000256" key="3">
    <source>
        <dbReference type="SAM" id="Phobius"/>
    </source>
</evidence>
<keyword evidence="3" id="KW-1133">Transmembrane helix</keyword>
<dbReference type="EMBL" id="HG794546">
    <property type="protein sequence ID" value="CDK98591.1"/>
    <property type="molecule type" value="Genomic_DNA"/>
</dbReference>
<keyword evidence="3" id="KW-0472">Membrane</keyword>
<organism evidence="6 7">
    <name type="scientific">Magnetospirillum gryphiswaldense (strain DSM 6361 / JCM 21280 / NBRC 15271 / MSR-1)</name>
    <dbReference type="NCBI Taxonomy" id="431944"/>
    <lineage>
        <taxon>Bacteria</taxon>
        <taxon>Pseudomonadati</taxon>
        <taxon>Pseudomonadota</taxon>
        <taxon>Alphaproteobacteria</taxon>
        <taxon>Rhodospirillales</taxon>
        <taxon>Rhodospirillaceae</taxon>
        <taxon>Magnetospirillum</taxon>
    </lineage>
</organism>
<dbReference type="eggNOG" id="COG0840">
    <property type="taxonomic scope" value="Bacteria"/>
</dbReference>
<dbReference type="PROSITE" id="PS50112">
    <property type="entry name" value="PAS"/>
    <property type="match status" value="1"/>
</dbReference>
<dbReference type="CDD" id="cd00130">
    <property type="entry name" value="PAS"/>
    <property type="match status" value="1"/>
</dbReference>
<dbReference type="SUPFAM" id="SSF55785">
    <property type="entry name" value="PYP-like sensor domain (PAS domain)"/>
    <property type="match status" value="1"/>
</dbReference>
<evidence type="ECO:0000259" key="5">
    <source>
        <dbReference type="PROSITE" id="PS50112"/>
    </source>
</evidence>
<dbReference type="InterPro" id="IPR013655">
    <property type="entry name" value="PAS_fold_3"/>
</dbReference>
<dbReference type="InterPro" id="IPR024478">
    <property type="entry name" value="HlyB_4HB_MCP"/>
</dbReference>
<feature type="transmembrane region" description="Helical" evidence="3">
    <location>
        <begin position="340"/>
        <end position="362"/>
    </location>
</feature>
<dbReference type="HOGENOM" id="CLU_000445_107_26_5"/>
<dbReference type="SMART" id="SM00283">
    <property type="entry name" value="MA"/>
    <property type="match status" value="1"/>
</dbReference>
<dbReference type="Proteomes" id="UP000018922">
    <property type="component" value="Chromosome I"/>
</dbReference>
<feature type="domain" description="Methyl-accepting transducer" evidence="4">
    <location>
        <begin position="453"/>
        <end position="678"/>
    </location>
</feature>
<evidence type="ECO:0000313" key="7">
    <source>
        <dbReference type="Proteomes" id="UP000018922"/>
    </source>
</evidence>
<dbReference type="GO" id="GO:0007165">
    <property type="term" value="P:signal transduction"/>
    <property type="evidence" value="ECO:0007669"/>
    <property type="project" value="UniProtKB-KW"/>
</dbReference>
<reference evidence="6 7" key="1">
    <citation type="journal article" date="2014" name="Genome Announc.">
        <title>Complete genome sequence of Magnetospirillum gryphiswaldense MSR-1.</title>
        <authorList>
            <person name="Wang X."/>
            <person name="Wang Q."/>
            <person name="Zhang W."/>
            <person name="Wang Y."/>
            <person name="Li L."/>
            <person name="Wen T."/>
            <person name="Zhang T."/>
            <person name="Zhang Y."/>
            <person name="Xu J."/>
            <person name="Hu J."/>
            <person name="Li S."/>
            <person name="Liu L."/>
            <person name="Liu J."/>
            <person name="Jiang W."/>
            <person name="Tian J."/>
            <person name="Li Y."/>
            <person name="Schuler D."/>
            <person name="Wang L."/>
            <person name="Li J."/>
        </authorList>
    </citation>
    <scope>NUCLEOTIDE SEQUENCE [LARGE SCALE GENOMIC DNA]</scope>
    <source>
        <strain evidence="7">DSM 6361 / JCM 21280 / NBRC 15271 / MSR-1</strain>
    </source>
</reference>
<dbReference type="Pfam" id="PF08447">
    <property type="entry name" value="PAS_3"/>
    <property type="match status" value="1"/>
</dbReference>
<accession>V6F2R8</accession>
<dbReference type="InterPro" id="IPR000014">
    <property type="entry name" value="PAS"/>
</dbReference>
<name>V6F2R8_MAGGM</name>
<protein>
    <submittedName>
        <fullName evidence="6">Methyl-accepting chemotaxis protein</fullName>
    </submittedName>
</protein>
<gene>
    <name evidence="6" type="ordered locus">MGMSRv2__1376</name>
</gene>
<evidence type="ECO:0000256" key="2">
    <source>
        <dbReference type="PROSITE-ProRule" id="PRU00284"/>
    </source>
</evidence>
<evidence type="ECO:0000259" key="4">
    <source>
        <dbReference type="PROSITE" id="PS50111"/>
    </source>
</evidence>
<dbReference type="InterPro" id="IPR004089">
    <property type="entry name" value="MCPsignal_dom"/>
</dbReference>
<dbReference type="InterPro" id="IPR035965">
    <property type="entry name" value="PAS-like_dom_sf"/>
</dbReference>
<dbReference type="NCBIfam" id="TIGR00229">
    <property type="entry name" value="sensory_box"/>
    <property type="match status" value="1"/>
</dbReference>
<dbReference type="Gene3D" id="3.30.450.20">
    <property type="entry name" value="PAS domain"/>
    <property type="match status" value="1"/>
</dbReference>
<evidence type="ECO:0000313" key="6">
    <source>
        <dbReference type="EMBL" id="CDK98591.1"/>
    </source>
</evidence>
<keyword evidence="3" id="KW-0812">Transmembrane</keyword>
<feature type="domain" description="PAS" evidence="5">
    <location>
        <begin position="29"/>
        <end position="54"/>
    </location>
</feature>
<dbReference type="eggNOG" id="COG3829">
    <property type="taxonomic scope" value="Bacteria"/>
</dbReference>
<sequence>MGLGMRVNEPITGREIEMADGDVLVSKTDTGGRITFVNQAFIAISGFAEDELIGAPHNLVRHPHMPPEAFADLWKTVKAGLPWEGLVKNRCKSGDHYWVRANVTPEMEDGRAVGYISIRSKPARQDIQAAEQLYAAMREGRLGGRQLHEGRLVDSGLAARLGAFARSLIGRVAAIVFALTLTALIAALVGLVGMEHSNQAVRTVYEDRVVPAAQLGEIQDRLRDSTLVAGRFDKTVDGGTRIKANMDRAEALWQAYLATYLTPEEKAMAERYGQMRQSLRTQAFVPLVENRVTDFEDHFRKVVEPGFNASHDQLRQLIQLQEQVAKQVHQEADADFDEQAAIGVAIMIVGLILAIALARHLLRGTTAPLARMEASFSAISRGELASTIPAEPIPDFQRPNAMLRAMRAKLAYSELENREIARRGEEHLKSEMLHLTETLEGEVQETVGDISIQARRLSEGAVELSTVAGQLRQMAGHVTEAVQTTSGNVQTVAGATEELEASSREISSQVVSSSQLAESARVNVDEASRRVAGLSEATARIGDVVTMIQNIAGQTRMLALNATIEAARAGEAGKGFAVVAEEVKSLANQTEQGIATVNTQAEEIGRTTREAVETVEQVAQVIRQIDAIASEVARAADEQRSATAEIMGSAAQAADHTRSVAENVSLMMDGVEATGNTATRVNELSAMVSRDIAALQRRLYVIMRTSYGGDRRGLQRITAALPFSFEYGSTKVSGYTGDIDLKGAFLVIVGAASRPPVGTQGVLRIEGVGAIEARIVNDNGVGLNAQFPAADREAKNALAVRLEQTEALDRPYLEMAAQVAAAAAGKLEQALAAGNIDITDLFDTDYAPIIGTEPIQVMAKHTQLVEGLFPDLIEPPLSRDPSVVFCCITDRNGYIAAHNRKYSQPQRPGDVLWNTANSRNRRIFDDRTGILAARTNKPLAHTYARDMGGGTFVVLKEMDMPITVQGRHWGAVRMALKLG</sequence>
<dbReference type="STRING" id="1430440.MGMSRv2__1376"/>
<dbReference type="AlphaFoldDB" id="V6F2R8"/>
<keyword evidence="7" id="KW-1185">Reference proteome</keyword>
<dbReference type="PROSITE" id="PS50111">
    <property type="entry name" value="CHEMOTAXIS_TRANSDUC_2"/>
    <property type="match status" value="1"/>
</dbReference>
<proteinExistence type="predicted"/>
<dbReference type="PANTHER" id="PTHR32089">
    <property type="entry name" value="METHYL-ACCEPTING CHEMOTAXIS PROTEIN MCPB"/>
    <property type="match status" value="1"/>
</dbReference>
<dbReference type="Pfam" id="PF00015">
    <property type="entry name" value="MCPsignal"/>
    <property type="match status" value="1"/>
</dbReference>
<dbReference type="SUPFAM" id="SSF58104">
    <property type="entry name" value="Methyl-accepting chemotaxis protein (MCP) signaling domain"/>
    <property type="match status" value="1"/>
</dbReference>
<evidence type="ECO:0000256" key="1">
    <source>
        <dbReference type="ARBA" id="ARBA00023224"/>
    </source>
</evidence>
<dbReference type="PANTHER" id="PTHR32089:SF112">
    <property type="entry name" value="LYSOZYME-LIKE PROTEIN-RELATED"/>
    <property type="match status" value="1"/>
</dbReference>
<dbReference type="Gene3D" id="1.10.287.950">
    <property type="entry name" value="Methyl-accepting chemotaxis protein"/>
    <property type="match status" value="1"/>
</dbReference>
<dbReference type="Gene3D" id="6.10.340.10">
    <property type="match status" value="1"/>
</dbReference>
<keyword evidence="1 2" id="KW-0807">Transducer</keyword>
<dbReference type="KEGG" id="mgy:MGMSRv2__1376"/>